<dbReference type="Proteomes" id="UP001187734">
    <property type="component" value="Unassembled WGS sequence"/>
</dbReference>
<keyword evidence="4" id="KW-1185">Reference proteome</keyword>
<feature type="domain" description="WLM" evidence="2">
    <location>
        <begin position="10"/>
        <end position="246"/>
    </location>
</feature>
<feature type="compositionally biased region" description="Basic and acidic residues" evidence="1">
    <location>
        <begin position="275"/>
        <end position="287"/>
    </location>
</feature>
<dbReference type="InterPro" id="IPR013536">
    <property type="entry name" value="WLM_dom"/>
</dbReference>
<dbReference type="PANTHER" id="PTHR30399">
    <property type="entry name" value="UNCHARACTERIZED PROTEIN YGJP"/>
    <property type="match status" value="1"/>
</dbReference>
<organism evidence="3 4">
    <name type="scientific">Fusarium torulosum</name>
    <dbReference type="NCBI Taxonomy" id="33205"/>
    <lineage>
        <taxon>Eukaryota</taxon>
        <taxon>Fungi</taxon>
        <taxon>Dikarya</taxon>
        <taxon>Ascomycota</taxon>
        <taxon>Pezizomycotina</taxon>
        <taxon>Sordariomycetes</taxon>
        <taxon>Hypocreomycetidae</taxon>
        <taxon>Hypocreales</taxon>
        <taxon>Nectriaceae</taxon>
        <taxon>Fusarium</taxon>
    </lineage>
</organism>
<feature type="compositionally biased region" description="Polar residues" evidence="1">
    <location>
        <begin position="388"/>
        <end position="400"/>
    </location>
</feature>
<dbReference type="Gene3D" id="3.30.2010.10">
    <property type="entry name" value="Metalloproteases ('zincins'), catalytic domain"/>
    <property type="match status" value="1"/>
</dbReference>
<evidence type="ECO:0000259" key="2">
    <source>
        <dbReference type="PROSITE" id="PS51397"/>
    </source>
</evidence>
<feature type="region of interest" description="Disordered" evidence="1">
    <location>
        <begin position="244"/>
        <end position="400"/>
    </location>
</feature>
<dbReference type="EMBL" id="ONZP01000212">
    <property type="protein sequence ID" value="SPJ78016.1"/>
    <property type="molecule type" value="Genomic_DNA"/>
</dbReference>
<name>A0AAE8MBD3_9HYPO</name>
<feature type="compositionally biased region" description="Basic and acidic residues" evidence="1">
    <location>
        <begin position="244"/>
        <end position="255"/>
    </location>
</feature>
<gene>
    <name evidence="3" type="ORF">FTOL_06405</name>
</gene>
<feature type="compositionally biased region" description="Acidic residues" evidence="1">
    <location>
        <begin position="256"/>
        <end position="274"/>
    </location>
</feature>
<dbReference type="PROSITE" id="PS51397">
    <property type="entry name" value="WLM"/>
    <property type="match status" value="1"/>
</dbReference>
<comment type="caution">
    <text evidence="3">The sequence shown here is derived from an EMBL/GenBank/DDBJ whole genome shotgun (WGS) entry which is preliminary data.</text>
</comment>
<reference evidence="3" key="1">
    <citation type="submission" date="2018-03" db="EMBL/GenBank/DDBJ databases">
        <authorList>
            <person name="Guldener U."/>
        </authorList>
    </citation>
    <scope>NUCLEOTIDE SEQUENCE</scope>
</reference>
<dbReference type="AlphaFoldDB" id="A0AAE8MBD3"/>
<dbReference type="PANTHER" id="PTHR30399:SF1">
    <property type="entry name" value="UTP PYROPHOSPHATASE"/>
    <property type="match status" value="1"/>
</dbReference>
<dbReference type="InterPro" id="IPR053136">
    <property type="entry name" value="UTP_pyrophosphatase-like"/>
</dbReference>
<protein>
    <recommendedName>
        <fullName evidence="2">WLM domain-containing protein</fullName>
    </recommendedName>
</protein>
<accession>A0AAE8MBD3</accession>
<dbReference type="Pfam" id="PF08325">
    <property type="entry name" value="WLM"/>
    <property type="match status" value="1"/>
</dbReference>
<evidence type="ECO:0000313" key="4">
    <source>
        <dbReference type="Proteomes" id="UP001187734"/>
    </source>
</evidence>
<evidence type="ECO:0000256" key="1">
    <source>
        <dbReference type="SAM" id="MobiDB-lite"/>
    </source>
</evidence>
<sequence>MVAGYQRLNEKKSQPNPNIVFIKPLEGTDKNIAQDFLERIAAQCRPIMREHHLYVTSLEEYEPNREFVGRNFNAGEVVQLVLKSPSTGRWLPFNYVQMVMMHELAHCKQMNHSRAFWAVRNSYASEMHELWSKRYTGDGLWGRGAKLATGEWEKNTVLADEILPEHLCGGTYRSRRKRKVKPQLSYQERKERRILKKFGKNGVSLGADEEEKVKLESGKKIQAKPRVAGSMRGRELRAAAALARFEKQKVEPDPIKDEDETESGSDSEFDDEPGQDSKDAIDVDGTKLVDGQGRGMVKVCEDEDADDPGAKDESQELRNMIRGIKRESPEPSVFETPTEPNPKTPINKPRTSMAPFIKEEPQDDEEVEIPPAQSFAKTKYGTKAPKKGSTSKATTQSNNQTTSVGTCLMCSYVNHELAVTCAMCANVLDSSTPGSWRCSSDACQATQYRNAGDCGVCGLCRKRRPEAV</sequence>
<evidence type="ECO:0000313" key="3">
    <source>
        <dbReference type="EMBL" id="SPJ78016.1"/>
    </source>
</evidence>
<proteinExistence type="predicted"/>